<feature type="transmembrane region" description="Helical" evidence="12">
    <location>
        <begin position="48"/>
        <end position="71"/>
    </location>
</feature>
<dbReference type="GO" id="GO:0005886">
    <property type="term" value="C:plasma membrane"/>
    <property type="evidence" value="ECO:0007669"/>
    <property type="project" value="UniProtKB-SubCell"/>
</dbReference>
<keyword evidence="6 12" id="KW-1133">Transmembrane helix</keyword>
<feature type="transmembrane region" description="Helical" evidence="12">
    <location>
        <begin position="83"/>
        <end position="101"/>
    </location>
</feature>
<feature type="transmembrane region" description="Helical" evidence="12">
    <location>
        <begin position="179"/>
        <end position="201"/>
    </location>
</feature>
<protein>
    <submittedName>
        <fullName evidence="13">Sodium/solute symporter</fullName>
    </submittedName>
</protein>
<keyword evidence="4" id="KW-1003">Cell membrane</keyword>
<dbReference type="AlphaFoldDB" id="A0A842HE84"/>
<keyword evidence="7" id="KW-0915">Sodium</keyword>
<comment type="similarity">
    <text evidence="2 11">Belongs to the sodium:solute symporter (SSF) (TC 2.A.21) family.</text>
</comment>
<feature type="transmembrane region" description="Helical" evidence="12">
    <location>
        <begin position="330"/>
        <end position="359"/>
    </location>
</feature>
<dbReference type="Pfam" id="PF00474">
    <property type="entry name" value="SSF"/>
    <property type="match status" value="1"/>
</dbReference>
<proteinExistence type="inferred from homology"/>
<reference evidence="13 14" key="1">
    <citation type="submission" date="2020-07" db="EMBL/GenBank/DDBJ databases">
        <authorList>
            <person name="Feng X."/>
        </authorList>
    </citation>
    <scope>NUCLEOTIDE SEQUENCE [LARGE SCALE GENOMIC DNA]</scope>
    <source>
        <strain evidence="13 14">JCM31066</strain>
    </source>
</reference>
<evidence type="ECO:0000256" key="1">
    <source>
        <dbReference type="ARBA" id="ARBA00004651"/>
    </source>
</evidence>
<keyword evidence="14" id="KW-1185">Reference proteome</keyword>
<feature type="transmembrane region" description="Helical" evidence="12">
    <location>
        <begin position="6"/>
        <end position="28"/>
    </location>
</feature>
<evidence type="ECO:0000256" key="9">
    <source>
        <dbReference type="ARBA" id="ARBA00023136"/>
    </source>
</evidence>
<dbReference type="InterPro" id="IPR001734">
    <property type="entry name" value="Na/solute_symporter"/>
</dbReference>
<dbReference type="InterPro" id="IPR038377">
    <property type="entry name" value="Na/Glc_symporter_sf"/>
</dbReference>
<dbReference type="EMBL" id="JACHVB010000019">
    <property type="protein sequence ID" value="MBC2593887.1"/>
    <property type="molecule type" value="Genomic_DNA"/>
</dbReference>
<accession>A0A842HE84</accession>
<evidence type="ECO:0000256" key="12">
    <source>
        <dbReference type="SAM" id="Phobius"/>
    </source>
</evidence>
<evidence type="ECO:0000256" key="7">
    <source>
        <dbReference type="ARBA" id="ARBA00023053"/>
    </source>
</evidence>
<evidence type="ECO:0000256" key="4">
    <source>
        <dbReference type="ARBA" id="ARBA00022475"/>
    </source>
</evidence>
<comment type="caution">
    <text evidence="13">The sequence shown here is derived from an EMBL/GenBank/DDBJ whole genome shotgun (WGS) entry which is preliminary data.</text>
</comment>
<keyword evidence="9 12" id="KW-0472">Membrane</keyword>
<evidence type="ECO:0000256" key="6">
    <source>
        <dbReference type="ARBA" id="ARBA00022989"/>
    </source>
</evidence>
<dbReference type="NCBIfam" id="TIGR00813">
    <property type="entry name" value="sss"/>
    <property type="match status" value="1"/>
</dbReference>
<evidence type="ECO:0000256" key="5">
    <source>
        <dbReference type="ARBA" id="ARBA00022692"/>
    </source>
</evidence>
<feature type="transmembrane region" description="Helical" evidence="12">
    <location>
        <begin position="234"/>
        <end position="251"/>
    </location>
</feature>
<dbReference type="GO" id="GO:0015293">
    <property type="term" value="F:symporter activity"/>
    <property type="evidence" value="ECO:0007669"/>
    <property type="project" value="TreeGrafter"/>
</dbReference>
<dbReference type="GO" id="GO:0006814">
    <property type="term" value="P:sodium ion transport"/>
    <property type="evidence" value="ECO:0007669"/>
    <property type="project" value="UniProtKB-KW"/>
</dbReference>
<keyword evidence="3" id="KW-0813">Transport</keyword>
<feature type="transmembrane region" description="Helical" evidence="12">
    <location>
        <begin position="468"/>
        <end position="488"/>
    </location>
</feature>
<gene>
    <name evidence="13" type="ORF">H5P28_06395</name>
</gene>
<keyword evidence="5 12" id="KW-0812">Transmembrane</keyword>
<feature type="transmembrane region" description="Helical" evidence="12">
    <location>
        <begin position="435"/>
        <end position="456"/>
    </location>
</feature>
<evidence type="ECO:0000313" key="14">
    <source>
        <dbReference type="Proteomes" id="UP000546464"/>
    </source>
</evidence>
<dbReference type="Gene3D" id="1.20.1730.10">
    <property type="entry name" value="Sodium/glucose cotransporter"/>
    <property type="match status" value="1"/>
</dbReference>
<feature type="transmembrane region" description="Helical" evidence="12">
    <location>
        <begin position="149"/>
        <end position="172"/>
    </location>
</feature>
<sequence length="518" mass="57515">MFASSFKIFDLLVIFFYFAAIGGMGYYFSRRPKTTSNYFLGGNHLPAWAIGLSMVATSISSVTFIALPAAAYALDWRQLVPHLANPLVAIIAIWLLVPFFRKNAQTSAFEYIEKRFGTLARLYTAFMFLLGQSIRLGSILYLITIPVHLITGISPFWIMAITGGFVAMYTILGGIEAVVWTDVVQALVLYFGGLVALYTMIQGIEGGFSGMVSVATEHHKFGLGPLHWDPSERTFWALLIVGVTQWTLGYTGDQNVIQRYLAAKNTKEARKATILCAFLSLPTWAFFFLIGTALYVYYLQNPDPAIANLQSDAVMPQFIIDKIPTGLSGLVIAGVLSAAMSSLSSSLNSFATVATVDFVRPYFLKNRTDAYYAWVARALTLVASALMFLIAFAFTFIEKESFFDLSMKIMGLLGGVVLSFFVLGIFAPKVQKKPLWQAFSVAIFLNFYLLGIELKWVDNYLPFSIHPYWVMALVNAVMIVLALILAIFQQPKKPTPDSLSIFGRQTNNPLPTSPIHRE</sequence>
<dbReference type="PANTHER" id="PTHR42985:SF40">
    <property type="entry name" value="LD47995P-RELATED"/>
    <property type="match status" value="1"/>
</dbReference>
<dbReference type="Proteomes" id="UP000546464">
    <property type="component" value="Unassembled WGS sequence"/>
</dbReference>
<feature type="transmembrane region" description="Helical" evidence="12">
    <location>
        <begin position="409"/>
        <end position="428"/>
    </location>
</feature>
<evidence type="ECO:0000256" key="2">
    <source>
        <dbReference type="ARBA" id="ARBA00006434"/>
    </source>
</evidence>
<dbReference type="InterPro" id="IPR051163">
    <property type="entry name" value="Sodium:Solute_Symporter_SSF"/>
</dbReference>
<dbReference type="PANTHER" id="PTHR42985">
    <property type="entry name" value="SODIUM-COUPLED MONOCARBOXYLATE TRANSPORTER"/>
    <property type="match status" value="1"/>
</dbReference>
<keyword evidence="10" id="KW-0739">Sodium transport</keyword>
<feature type="transmembrane region" description="Helical" evidence="12">
    <location>
        <begin position="122"/>
        <end position="143"/>
    </location>
</feature>
<keyword evidence="8" id="KW-0406">Ion transport</keyword>
<organism evidence="13 14">
    <name type="scientific">Ruficoccus amylovorans</name>
    <dbReference type="NCBI Taxonomy" id="1804625"/>
    <lineage>
        <taxon>Bacteria</taxon>
        <taxon>Pseudomonadati</taxon>
        <taxon>Verrucomicrobiota</taxon>
        <taxon>Opitutia</taxon>
        <taxon>Puniceicoccales</taxon>
        <taxon>Cerasicoccaceae</taxon>
        <taxon>Ruficoccus</taxon>
    </lineage>
</organism>
<comment type="subcellular location">
    <subcellularLocation>
        <location evidence="1">Cell membrane</location>
        <topology evidence="1">Multi-pass membrane protein</topology>
    </subcellularLocation>
</comment>
<name>A0A842HE84_9BACT</name>
<evidence type="ECO:0000313" key="13">
    <source>
        <dbReference type="EMBL" id="MBC2593887.1"/>
    </source>
</evidence>
<evidence type="ECO:0000256" key="11">
    <source>
        <dbReference type="RuleBase" id="RU362091"/>
    </source>
</evidence>
<feature type="transmembrane region" description="Helical" evidence="12">
    <location>
        <begin position="272"/>
        <end position="298"/>
    </location>
</feature>
<dbReference type="RefSeq" id="WP_185674877.1">
    <property type="nucleotide sequence ID" value="NZ_JACHVB010000019.1"/>
</dbReference>
<evidence type="ECO:0000256" key="10">
    <source>
        <dbReference type="ARBA" id="ARBA00023201"/>
    </source>
</evidence>
<evidence type="ECO:0000256" key="8">
    <source>
        <dbReference type="ARBA" id="ARBA00023065"/>
    </source>
</evidence>
<dbReference type="PROSITE" id="PS50283">
    <property type="entry name" value="NA_SOLUT_SYMP_3"/>
    <property type="match status" value="1"/>
</dbReference>
<feature type="transmembrane region" description="Helical" evidence="12">
    <location>
        <begin position="371"/>
        <end position="397"/>
    </location>
</feature>
<evidence type="ECO:0000256" key="3">
    <source>
        <dbReference type="ARBA" id="ARBA00022448"/>
    </source>
</evidence>